<accession>A0A8D5GDZ9</accession>
<feature type="domain" description="CobQ/CobB/MinD/ParA nucleotide binding" evidence="1">
    <location>
        <begin position="4"/>
        <end position="169"/>
    </location>
</feature>
<dbReference type="PANTHER" id="PTHR13696">
    <property type="entry name" value="P-LOOP CONTAINING NUCLEOSIDE TRIPHOSPHATE HYDROLASE"/>
    <property type="match status" value="1"/>
</dbReference>
<proteinExistence type="predicted"/>
<dbReference type="RefSeq" id="WP_221763744.1">
    <property type="nucleotide sequence ID" value="NZ_AP024110.1"/>
</dbReference>
<dbReference type="InterPro" id="IPR050678">
    <property type="entry name" value="DNA_Partitioning_ATPase"/>
</dbReference>
<reference evidence="2" key="1">
    <citation type="journal article" date="2021" name="Arch. Microbiol.">
        <title>Methyloradius palustris gen. nov., sp. nov., a methanol-oxidizing bacterium isolated from snow.</title>
        <authorList>
            <person name="Miyadera T."/>
            <person name="Kojima H."/>
            <person name="Fukui M."/>
        </authorList>
    </citation>
    <scope>NUCLEOTIDE SEQUENCE</scope>
    <source>
        <strain evidence="2">Zm11</strain>
    </source>
</reference>
<dbReference type="CDD" id="cd02042">
    <property type="entry name" value="ParAB_family"/>
    <property type="match status" value="1"/>
</dbReference>
<dbReference type="Pfam" id="PF01656">
    <property type="entry name" value="CbiA"/>
    <property type="match status" value="1"/>
</dbReference>
<dbReference type="AlphaFoldDB" id="A0A8D5GDZ9"/>
<keyword evidence="3" id="KW-1185">Reference proteome</keyword>
<evidence type="ECO:0000313" key="2">
    <source>
        <dbReference type="EMBL" id="BCM25683.1"/>
    </source>
</evidence>
<dbReference type="Gene3D" id="3.40.50.300">
    <property type="entry name" value="P-loop containing nucleotide triphosphate hydrolases"/>
    <property type="match status" value="1"/>
</dbReference>
<name>A0A8D5GDZ9_9PROT</name>
<organism evidence="2 3">
    <name type="scientific">Methyloradius palustris</name>
    <dbReference type="NCBI Taxonomy" id="2778876"/>
    <lineage>
        <taxon>Bacteria</taxon>
        <taxon>Pseudomonadati</taxon>
        <taxon>Pseudomonadota</taxon>
        <taxon>Betaproteobacteria</taxon>
        <taxon>Nitrosomonadales</taxon>
        <taxon>Methylophilaceae</taxon>
        <taxon>Methyloradius</taxon>
    </lineage>
</organism>
<dbReference type="EMBL" id="AP024110">
    <property type="protein sequence ID" value="BCM25683.1"/>
    <property type="molecule type" value="Genomic_DNA"/>
</dbReference>
<dbReference type="SUPFAM" id="SSF52540">
    <property type="entry name" value="P-loop containing nucleoside triphosphate hydrolases"/>
    <property type="match status" value="1"/>
</dbReference>
<dbReference type="InterPro" id="IPR027417">
    <property type="entry name" value="P-loop_NTPase"/>
</dbReference>
<gene>
    <name evidence="2" type="ORF">ZMTM_19420</name>
</gene>
<evidence type="ECO:0000259" key="1">
    <source>
        <dbReference type="Pfam" id="PF01656"/>
    </source>
</evidence>
<dbReference type="Proteomes" id="UP000826722">
    <property type="component" value="Chromosome"/>
</dbReference>
<evidence type="ECO:0000313" key="3">
    <source>
        <dbReference type="Proteomes" id="UP000826722"/>
    </source>
</evidence>
<dbReference type="PANTHER" id="PTHR13696:SF96">
    <property type="entry name" value="COBQ_COBB_MIND_PARA NUCLEOTIDE BINDING DOMAIN-CONTAINING PROTEIN"/>
    <property type="match status" value="1"/>
</dbReference>
<dbReference type="KEGG" id="mpau:ZMTM_19420"/>
<dbReference type="InterPro" id="IPR002586">
    <property type="entry name" value="CobQ/CobB/MinD/ParA_Nub-bd_dom"/>
</dbReference>
<sequence>MRSILIANPKGGSGKTTIATNLAGYFATRGKHVVLSDMDRQRSALDWLERRPDNVALIHGLNGRGKHTDSLSADWTIIDSGAGLHGDKLSDAVKLADWVIVPIQPSAFDIGAAEDFLQILRDEKAVRKARTFVAVVGMRIDSRTRSALKLQTYLEKSGFPILGNLRDAQIYPLVAEHGLSIFDMRPAQVARDLQQWAPLLHWLINADSHAK</sequence>
<protein>
    <submittedName>
        <fullName evidence="2">Cobyrinic acid a,c-diamide synthase</fullName>
    </submittedName>
</protein>